<feature type="transmembrane region" description="Helical" evidence="9">
    <location>
        <begin position="566"/>
        <end position="586"/>
    </location>
</feature>
<dbReference type="GO" id="GO:0030955">
    <property type="term" value="F:potassium ion binding"/>
    <property type="evidence" value="ECO:0007669"/>
    <property type="project" value="UniProtKB-UniRule"/>
</dbReference>
<keyword evidence="1 9" id="KW-0813">Transport</keyword>
<dbReference type="OrthoDB" id="9763796at2"/>
<keyword evidence="5 9" id="KW-0630">Potassium</keyword>
<feature type="transmembrane region" description="Helical" evidence="9">
    <location>
        <begin position="66"/>
        <end position="84"/>
    </location>
</feature>
<dbReference type="InterPro" id="IPR004623">
    <property type="entry name" value="KdpA"/>
</dbReference>
<comment type="similarity">
    <text evidence="9">Belongs to the KdpA family.</text>
</comment>
<dbReference type="EMBL" id="CP017758">
    <property type="protein sequence ID" value="AQV96760.1"/>
    <property type="molecule type" value="Genomic_DNA"/>
</dbReference>
<keyword evidence="6 9" id="KW-1133">Transmembrane helix</keyword>
<feature type="transmembrane region" description="Helical" evidence="9">
    <location>
        <begin position="394"/>
        <end position="413"/>
    </location>
</feature>
<feature type="transmembrane region" description="Helical" evidence="9">
    <location>
        <begin position="6"/>
        <end position="26"/>
    </location>
</feature>
<feature type="transmembrane region" description="Helical" evidence="9">
    <location>
        <begin position="177"/>
        <end position="199"/>
    </location>
</feature>
<feature type="transmembrane region" description="Helical" evidence="9">
    <location>
        <begin position="134"/>
        <end position="156"/>
    </location>
</feature>
<sequence>MSSQFVGLLILYLAILLACAPFLGRYMRRAVEDGRYTLTAWGRPLERLLYRLGGVRADTGMGWKQYTVAVLAFNLLGVVAVYALQRVQGLLPLNPQGFGAVTPDSAFNTAISFVTNTNWQGYSGESTMGYLTQMLALTVQNFLSAATGIAVVFALIRGFARQSAATIGNFWVDMTRITLYVLAPIATVIALAFVSQGVVQNFDAYKEVSLVTPVEYSQPKVDGAGQPVLDAQGKPVMEAMKTDKQTLAMGPVASQEAIKMLGTNGGGFFNANSAHPFENPNALANFIQMLAIFLIPAALCFTFGEMVGDRRQGVAVLAAMTVIFVVMACAAAFSEQMVNPALSGLPVDHASSLSQAGGNMEGKETRFGMAASALFATITTAASCGAVNAMHDSFTAIGGLVPMLLMQLGEVVFGGVGSGLYGMLVYAVLAVFIAGLMIGRTPEYLGKKIETYEMKMTAVAILVTPLLVLLGTSVAVMAEAGRAGVFNPGTHGFSEILYALSSAANNNGSAFAGLSANTPFYNTLLAAAMWFGRFWIIIPVLALAGSLAAKKRVPPSGGTMPTHGPLFVVLLVGTVLMVGALTYVPALALGPVAEQLQGAVTAAAAK</sequence>
<evidence type="ECO:0000256" key="3">
    <source>
        <dbReference type="ARBA" id="ARBA00022538"/>
    </source>
</evidence>
<evidence type="ECO:0000256" key="6">
    <source>
        <dbReference type="ARBA" id="ARBA00022989"/>
    </source>
</evidence>
<name>A0A1U9UVT5_CUPNE</name>
<evidence type="ECO:0000256" key="1">
    <source>
        <dbReference type="ARBA" id="ARBA00022448"/>
    </source>
</evidence>
<dbReference type="PIRSF" id="PIRSF001294">
    <property type="entry name" value="K_ATPaseA"/>
    <property type="match status" value="1"/>
</dbReference>
<feature type="transmembrane region" description="Helical" evidence="9">
    <location>
        <begin position="419"/>
        <end position="438"/>
    </location>
</feature>
<feature type="transmembrane region" description="Helical" evidence="9">
    <location>
        <begin position="459"/>
        <end position="478"/>
    </location>
</feature>
<dbReference type="PANTHER" id="PTHR30607:SF2">
    <property type="entry name" value="POTASSIUM-TRANSPORTING ATPASE POTASSIUM-BINDING SUBUNIT"/>
    <property type="match status" value="1"/>
</dbReference>
<dbReference type="HAMAP" id="MF_00275">
    <property type="entry name" value="KdpA"/>
    <property type="match status" value="1"/>
</dbReference>
<dbReference type="RefSeq" id="WP_078199189.1">
    <property type="nucleotide sequence ID" value="NZ_CP017758.1"/>
</dbReference>
<comment type="subunit">
    <text evidence="9">The system is composed of three essential subunits: KdpA, KdpB and KdpC.</text>
</comment>
<feature type="transmembrane region" description="Helical" evidence="9">
    <location>
        <begin position="282"/>
        <end position="302"/>
    </location>
</feature>
<evidence type="ECO:0000256" key="2">
    <source>
        <dbReference type="ARBA" id="ARBA00022475"/>
    </source>
</evidence>
<feature type="transmembrane region" description="Helical" evidence="9">
    <location>
        <begin position="367"/>
        <end position="387"/>
    </location>
</feature>
<comment type="function">
    <text evidence="9">Part of the high-affinity ATP-driven potassium transport (or Kdp) system, which catalyzes the hydrolysis of ATP coupled with the electrogenic transport of potassium into the cytoplasm. This subunit binds the extracellular potassium ions and delivers the ions to the membrane domain of KdpB through an intramembrane tunnel.</text>
</comment>
<evidence type="ECO:0000256" key="8">
    <source>
        <dbReference type="ARBA" id="ARBA00023136"/>
    </source>
</evidence>
<proteinExistence type="inferred from homology"/>
<protein>
    <recommendedName>
        <fullName evidence="9">Potassium-transporting ATPase potassium-binding subunit</fullName>
    </recommendedName>
    <alternativeName>
        <fullName evidence="9">ATP phosphohydrolase [potassium-transporting] A chain</fullName>
    </alternativeName>
    <alternativeName>
        <fullName evidence="9">Potassium-binding and translocating subunit A</fullName>
    </alternativeName>
    <alternativeName>
        <fullName evidence="9">Potassium-translocating ATPase A chain</fullName>
    </alternativeName>
</protein>
<dbReference type="Pfam" id="PF03814">
    <property type="entry name" value="KdpA"/>
    <property type="match status" value="1"/>
</dbReference>
<feature type="transmembrane region" description="Helical" evidence="9">
    <location>
        <begin position="314"/>
        <end position="333"/>
    </location>
</feature>
<keyword evidence="2 9" id="KW-1003">Cell membrane</keyword>
<dbReference type="GO" id="GO:0008556">
    <property type="term" value="F:P-type potassium transmembrane transporter activity"/>
    <property type="evidence" value="ECO:0007669"/>
    <property type="project" value="InterPro"/>
</dbReference>
<evidence type="ECO:0000313" key="10">
    <source>
        <dbReference type="EMBL" id="AQV96760.1"/>
    </source>
</evidence>
<dbReference type="NCBIfam" id="TIGR00680">
    <property type="entry name" value="kdpA"/>
    <property type="match status" value="1"/>
</dbReference>
<keyword evidence="8 9" id="KW-0472">Membrane</keyword>
<keyword evidence="7 9" id="KW-0406">Ion transport</keyword>
<dbReference type="GO" id="GO:0005886">
    <property type="term" value="C:plasma membrane"/>
    <property type="evidence" value="ECO:0007669"/>
    <property type="project" value="UniProtKB-SubCell"/>
</dbReference>
<evidence type="ECO:0000256" key="5">
    <source>
        <dbReference type="ARBA" id="ARBA00022958"/>
    </source>
</evidence>
<organism evidence="10 11">
    <name type="scientific">Cupriavidus necator</name>
    <name type="common">Alcaligenes eutrophus</name>
    <name type="synonym">Ralstonia eutropha</name>
    <dbReference type="NCBI Taxonomy" id="106590"/>
    <lineage>
        <taxon>Bacteria</taxon>
        <taxon>Pseudomonadati</taxon>
        <taxon>Pseudomonadota</taxon>
        <taxon>Betaproteobacteria</taxon>
        <taxon>Burkholderiales</taxon>
        <taxon>Burkholderiaceae</taxon>
        <taxon>Cupriavidus</taxon>
    </lineage>
</organism>
<keyword evidence="3 9" id="KW-0633">Potassium transport</keyword>
<evidence type="ECO:0000256" key="9">
    <source>
        <dbReference type="HAMAP-Rule" id="MF_00275"/>
    </source>
</evidence>
<evidence type="ECO:0000313" key="11">
    <source>
        <dbReference type="Proteomes" id="UP000189627"/>
    </source>
</evidence>
<gene>
    <name evidence="9" type="primary">kdpA</name>
    <name evidence="10" type="ORF">BJN34_23140</name>
</gene>
<keyword evidence="4 9" id="KW-0812">Transmembrane</keyword>
<dbReference type="KEGG" id="cuh:BJN34_23140"/>
<evidence type="ECO:0000256" key="7">
    <source>
        <dbReference type="ARBA" id="ARBA00023065"/>
    </source>
</evidence>
<feature type="transmembrane region" description="Helical" evidence="9">
    <location>
        <begin position="524"/>
        <end position="545"/>
    </location>
</feature>
<dbReference type="Proteomes" id="UP000189627">
    <property type="component" value="Chromosome 2"/>
</dbReference>
<comment type="subcellular location">
    <subcellularLocation>
        <location evidence="9">Cell membrane</location>
        <topology evidence="9">Multi-pass membrane protein</topology>
    </subcellularLocation>
</comment>
<evidence type="ECO:0000256" key="4">
    <source>
        <dbReference type="ARBA" id="ARBA00022692"/>
    </source>
</evidence>
<dbReference type="PANTHER" id="PTHR30607">
    <property type="entry name" value="POTASSIUM-TRANSPORTING ATPASE A CHAIN"/>
    <property type="match status" value="1"/>
</dbReference>
<dbReference type="AlphaFoldDB" id="A0A1U9UVT5"/>
<reference evidence="11" key="1">
    <citation type="submission" date="2017-02" db="EMBL/GenBank/DDBJ databases">
        <title>Complete genome sequence of Cupriavidus necator strain NH9, a 3-chlorobenzoate degrader.</title>
        <authorList>
            <person name="Moriuchi R."/>
            <person name="Dohra H."/>
            <person name="Ogawa N."/>
        </authorList>
    </citation>
    <scope>NUCLEOTIDE SEQUENCE [LARGE SCALE GENOMIC DNA]</scope>
    <source>
        <strain evidence="11">NH9</strain>
    </source>
</reference>
<accession>A0A1U9UVT5</accession>